<reference evidence="1 2" key="1">
    <citation type="submission" date="2019-10" db="EMBL/GenBank/DDBJ databases">
        <authorList>
            <person name="Karimi E."/>
        </authorList>
    </citation>
    <scope>NUCLEOTIDE SEQUENCE [LARGE SCALE GENOMIC DNA]</scope>
    <source>
        <strain evidence="1">Sphingobacterium sp. 8BC</strain>
    </source>
</reference>
<accession>A0A654DKJ6</accession>
<organism evidence="1 2">
    <name type="scientific">Sphingobacterium multivorum</name>
    <dbReference type="NCBI Taxonomy" id="28454"/>
    <lineage>
        <taxon>Bacteria</taxon>
        <taxon>Pseudomonadati</taxon>
        <taxon>Bacteroidota</taxon>
        <taxon>Sphingobacteriia</taxon>
        <taxon>Sphingobacteriales</taxon>
        <taxon>Sphingobacteriaceae</taxon>
        <taxon>Sphingobacterium</taxon>
    </lineage>
</organism>
<evidence type="ECO:0000313" key="1">
    <source>
        <dbReference type="EMBL" id="VXD06479.1"/>
    </source>
</evidence>
<sequence length="57" mass="6328">MAPAKNNTISLKNRLRGGKELKIRIRSSTNKKGTASNFGMKTIKNAVIRLVAVRWTS</sequence>
<dbReference type="Proteomes" id="UP000432350">
    <property type="component" value="Unassembled WGS sequence"/>
</dbReference>
<evidence type="ECO:0000313" key="2">
    <source>
        <dbReference type="Proteomes" id="UP000432350"/>
    </source>
</evidence>
<name>A0A654DKJ6_SPHMU</name>
<dbReference type="EMBL" id="CABWMV010000026">
    <property type="protein sequence ID" value="VXD06479.1"/>
    <property type="molecule type" value="Genomic_DNA"/>
</dbReference>
<protein>
    <submittedName>
        <fullName evidence="1">Uncharacterized protein</fullName>
    </submittedName>
</protein>
<dbReference type="AlphaFoldDB" id="A0A654DKJ6"/>
<proteinExistence type="predicted"/>
<gene>
    <name evidence="1" type="ORF">SPHINGO8BC_70033</name>
</gene>